<dbReference type="EMBL" id="QFQI01000008">
    <property type="protein sequence ID" value="PZQ59675.1"/>
    <property type="molecule type" value="Genomic_DNA"/>
</dbReference>
<proteinExistence type="predicted"/>
<comment type="caution">
    <text evidence="2">The sequence shown here is derived from an EMBL/GenBank/DDBJ whole genome shotgun (WGS) entry which is preliminary data.</text>
</comment>
<dbReference type="InterPro" id="IPR058739">
    <property type="entry name" value="NicX"/>
</dbReference>
<accession>A0A2W5P9U7</accession>
<evidence type="ECO:0000256" key="1">
    <source>
        <dbReference type="ARBA" id="ARBA00022723"/>
    </source>
</evidence>
<keyword evidence="1" id="KW-0479">Metal-binding</keyword>
<organism evidence="2 3">
    <name type="scientific">Sphingomonas taxi</name>
    <dbReference type="NCBI Taxonomy" id="1549858"/>
    <lineage>
        <taxon>Bacteria</taxon>
        <taxon>Pseudomonadati</taxon>
        <taxon>Pseudomonadota</taxon>
        <taxon>Alphaproteobacteria</taxon>
        <taxon>Sphingomonadales</taxon>
        <taxon>Sphingomonadaceae</taxon>
        <taxon>Sphingomonas</taxon>
    </lineage>
</organism>
<dbReference type="Pfam" id="PF26233">
    <property type="entry name" value="NicX"/>
    <property type="match status" value="1"/>
</dbReference>
<dbReference type="PANTHER" id="PTHR34448:SF1">
    <property type="entry name" value="BLL6088 PROTEIN"/>
    <property type="match status" value="1"/>
</dbReference>
<dbReference type="Proteomes" id="UP000249229">
    <property type="component" value="Unassembled WGS sequence"/>
</dbReference>
<evidence type="ECO:0000313" key="3">
    <source>
        <dbReference type="Proteomes" id="UP000249229"/>
    </source>
</evidence>
<name>A0A2W5P9U7_9SPHN</name>
<dbReference type="AlphaFoldDB" id="A0A2W5P9U7"/>
<dbReference type="GO" id="GO:0046872">
    <property type="term" value="F:metal ion binding"/>
    <property type="evidence" value="ECO:0007669"/>
    <property type="project" value="UniProtKB-KW"/>
</dbReference>
<evidence type="ECO:0000313" key="2">
    <source>
        <dbReference type="EMBL" id="PZQ59675.1"/>
    </source>
</evidence>
<dbReference type="InterPro" id="IPR052170">
    <property type="entry name" value="M29_Exopeptidase"/>
</dbReference>
<protein>
    <recommendedName>
        <fullName evidence="4">Leucyl aminopeptidase</fullName>
    </recommendedName>
</protein>
<dbReference type="PANTHER" id="PTHR34448">
    <property type="entry name" value="AMINOPEPTIDASE"/>
    <property type="match status" value="1"/>
</dbReference>
<dbReference type="SUPFAM" id="SSF144052">
    <property type="entry name" value="Thermophilic metalloprotease-like"/>
    <property type="match status" value="1"/>
</dbReference>
<reference evidence="2 3" key="1">
    <citation type="submission" date="2017-08" db="EMBL/GenBank/DDBJ databases">
        <title>Infants hospitalized years apart are colonized by the same room-sourced microbial strains.</title>
        <authorList>
            <person name="Brooks B."/>
            <person name="Olm M.R."/>
            <person name="Firek B.A."/>
            <person name="Baker R."/>
            <person name="Thomas B.C."/>
            <person name="Morowitz M.J."/>
            <person name="Banfield J.F."/>
        </authorList>
    </citation>
    <scope>NUCLEOTIDE SEQUENCE [LARGE SCALE GENOMIC DNA]</scope>
    <source>
        <strain evidence="2">S2_005_001_R1_22</strain>
    </source>
</reference>
<gene>
    <name evidence="2" type="ORF">DI544_11155</name>
</gene>
<sequence>MTPDPADLVRVLRTPLTLNASAGERILIITDTRIEPIVWQSLQRAATELDMEPVVALIEPRETLSTNPPAPVCAAALDPGNDLTIYLTSTAMAHAKLTDAFIDGGHRFILMEELTAAMLAPDGPGSADYHALDRLGRRIADVYTAGSTITVTCPNGTNLSARIDGRPGRSIAGLPLAMRPGGGIGCAFPDGESHVCPVEGTGNGTVVFDLTAHNVGRIETPLRLTIENGLVTRIDGGREAETWRAMLERFADPNNYNCPAEISIGLNPRVTPTGSMRSDKKMYGTSHIGMGDTIALGGTCHARLRLEGVIRYPEIAVDGQVLTSGGRILLDEEGVGDVMTKGTSV</sequence>
<evidence type="ECO:0008006" key="4">
    <source>
        <dbReference type="Google" id="ProtNLM"/>
    </source>
</evidence>